<dbReference type="AlphaFoldDB" id="A0A1I5AR52"/>
<evidence type="ECO:0000313" key="3">
    <source>
        <dbReference type="Proteomes" id="UP000198705"/>
    </source>
</evidence>
<dbReference type="EMBL" id="FOVN01000002">
    <property type="protein sequence ID" value="SFN64931.1"/>
    <property type="molecule type" value="Genomic_DNA"/>
</dbReference>
<dbReference type="Proteomes" id="UP000198705">
    <property type="component" value="Unassembled WGS sequence"/>
</dbReference>
<name>A0A1I5AR52_9FLAO</name>
<accession>A0A1I5AR52</accession>
<proteinExistence type="predicted"/>
<protein>
    <submittedName>
        <fullName evidence="2">Uncharacterized protein</fullName>
    </submittedName>
</protein>
<sequence length="246" mass="27946">MSRHNQNPNTMKKQVLLFTALLIGLTTVTANENLSVSAADDLTVWNSSYAQPIIFIERGIEFMIFPNGSFDFNTNAIPQASHFESNYYHRSSTQTRRSSVNTTFGAPSMYNRVHYATPRNQGVIVTHDANGQVRRIGNVFINYDRNGKIKRAGSIYMRYNNRGILKQVGGLHINYNRWGEIISQYGFVSPFNNMCHVCGIYNCSISHGSTNAHSNFNTNSTEDFYYYKKDKSSEHKINAQSLNGKR</sequence>
<dbReference type="STRING" id="649333.SAMN04487989_102229"/>
<keyword evidence="3" id="KW-1185">Reference proteome</keyword>
<keyword evidence="1" id="KW-0732">Signal</keyword>
<reference evidence="3" key="1">
    <citation type="submission" date="2016-10" db="EMBL/GenBank/DDBJ databases">
        <authorList>
            <person name="Varghese N."/>
            <person name="Submissions S."/>
        </authorList>
    </citation>
    <scope>NUCLEOTIDE SEQUENCE [LARGE SCALE GENOMIC DNA]</scope>
    <source>
        <strain evidence="3">DSM 23925</strain>
    </source>
</reference>
<evidence type="ECO:0000256" key="1">
    <source>
        <dbReference type="SAM" id="SignalP"/>
    </source>
</evidence>
<organism evidence="2 3">
    <name type="scientific">Bizionia echini</name>
    <dbReference type="NCBI Taxonomy" id="649333"/>
    <lineage>
        <taxon>Bacteria</taxon>
        <taxon>Pseudomonadati</taxon>
        <taxon>Bacteroidota</taxon>
        <taxon>Flavobacteriia</taxon>
        <taxon>Flavobacteriales</taxon>
        <taxon>Flavobacteriaceae</taxon>
        <taxon>Bizionia</taxon>
    </lineage>
</organism>
<feature type="signal peptide" evidence="1">
    <location>
        <begin position="1"/>
        <end position="30"/>
    </location>
</feature>
<gene>
    <name evidence="2" type="ORF">SAMN04487989_102229</name>
</gene>
<evidence type="ECO:0000313" key="2">
    <source>
        <dbReference type="EMBL" id="SFN64931.1"/>
    </source>
</evidence>
<feature type="chain" id="PRO_5011436263" evidence="1">
    <location>
        <begin position="31"/>
        <end position="246"/>
    </location>
</feature>